<protein>
    <submittedName>
        <fullName evidence="3">Uncharacterized protein</fullName>
    </submittedName>
</protein>
<feature type="transmembrane region" description="Helical" evidence="2">
    <location>
        <begin position="45"/>
        <end position="70"/>
    </location>
</feature>
<evidence type="ECO:0000256" key="2">
    <source>
        <dbReference type="SAM" id="Phobius"/>
    </source>
</evidence>
<comment type="caution">
    <text evidence="3">The sequence shown here is derived from an EMBL/GenBank/DDBJ whole genome shotgun (WGS) entry which is preliminary data.</text>
</comment>
<feature type="region of interest" description="Disordered" evidence="1">
    <location>
        <begin position="1"/>
        <end position="23"/>
    </location>
</feature>
<evidence type="ECO:0000313" key="4">
    <source>
        <dbReference type="Proteomes" id="UP001161390"/>
    </source>
</evidence>
<dbReference type="RefSeq" id="WP_284371964.1">
    <property type="nucleotide sequence ID" value="NZ_BSNJ01000004.1"/>
</dbReference>
<organism evidence="3 4">
    <name type="scientific">Algimonas porphyrae</name>
    <dbReference type="NCBI Taxonomy" id="1128113"/>
    <lineage>
        <taxon>Bacteria</taxon>
        <taxon>Pseudomonadati</taxon>
        <taxon>Pseudomonadota</taxon>
        <taxon>Alphaproteobacteria</taxon>
        <taxon>Maricaulales</taxon>
        <taxon>Robiginitomaculaceae</taxon>
        <taxon>Algimonas</taxon>
    </lineage>
</organism>
<reference evidence="3" key="2">
    <citation type="submission" date="2023-01" db="EMBL/GenBank/DDBJ databases">
        <title>Draft genome sequence of Algimonas porphyrae strain NBRC 108216.</title>
        <authorList>
            <person name="Sun Q."/>
            <person name="Mori K."/>
        </authorList>
    </citation>
    <scope>NUCLEOTIDE SEQUENCE</scope>
    <source>
        <strain evidence="3">NBRC 108216</strain>
    </source>
</reference>
<proteinExistence type="predicted"/>
<keyword evidence="2" id="KW-0812">Transmembrane</keyword>
<evidence type="ECO:0000256" key="1">
    <source>
        <dbReference type="SAM" id="MobiDB-lite"/>
    </source>
</evidence>
<feature type="compositionally biased region" description="Polar residues" evidence="1">
    <location>
        <begin position="1"/>
        <end position="12"/>
    </location>
</feature>
<gene>
    <name evidence="3" type="ORF">GCM10007854_18810</name>
</gene>
<evidence type="ECO:0000313" key="3">
    <source>
        <dbReference type="EMBL" id="GLQ20926.1"/>
    </source>
</evidence>
<accession>A0ABQ5V0F4</accession>
<dbReference type="Proteomes" id="UP001161390">
    <property type="component" value="Unassembled WGS sequence"/>
</dbReference>
<dbReference type="EMBL" id="BSNJ01000004">
    <property type="protein sequence ID" value="GLQ20926.1"/>
    <property type="molecule type" value="Genomic_DNA"/>
</dbReference>
<name>A0ABQ5V0F4_9PROT</name>
<keyword evidence="4" id="KW-1185">Reference proteome</keyword>
<keyword evidence="2" id="KW-0472">Membrane</keyword>
<keyword evidence="2" id="KW-1133">Transmembrane helix</keyword>
<sequence length="71" mass="7578">MTETQTYESTSADAYRGTKPDGAGMSEKMSFQFLSMKAEATGLRAIRITACLVALSLVTCLVLSLIVALVD</sequence>
<reference evidence="3" key="1">
    <citation type="journal article" date="2014" name="Int. J. Syst. Evol. Microbiol.">
        <title>Complete genome of a new Firmicutes species belonging to the dominant human colonic microbiota ('Ruminococcus bicirculans') reveals two chromosomes and a selective capacity to utilize plant glucans.</title>
        <authorList>
            <consortium name="NISC Comparative Sequencing Program"/>
            <person name="Wegmann U."/>
            <person name="Louis P."/>
            <person name="Goesmann A."/>
            <person name="Henrissat B."/>
            <person name="Duncan S.H."/>
            <person name="Flint H.J."/>
        </authorList>
    </citation>
    <scope>NUCLEOTIDE SEQUENCE</scope>
    <source>
        <strain evidence="3">NBRC 108216</strain>
    </source>
</reference>